<dbReference type="AlphaFoldDB" id="A0A7K2ILN7"/>
<organism evidence="3 4">
    <name type="scientific">Nocardiopsis alba</name>
    <dbReference type="NCBI Taxonomy" id="53437"/>
    <lineage>
        <taxon>Bacteria</taxon>
        <taxon>Bacillati</taxon>
        <taxon>Actinomycetota</taxon>
        <taxon>Actinomycetes</taxon>
        <taxon>Streptosporangiales</taxon>
        <taxon>Nocardiopsidaceae</taxon>
        <taxon>Nocardiopsis</taxon>
    </lineage>
</organism>
<feature type="binding site" evidence="2">
    <location>
        <begin position="21"/>
        <end position="22"/>
    </location>
    <ligand>
        <name>substrate</name>
    </ligand>
</feature>
<dbReference type="Gene3D" id="3.40.50.1240">
    <property type="entry name" value="Phosphoglycerate mutase-like"/>
    <property type="match status" value="1"/>
</dbReference>
<sequence>MGELVLVRHGQTEWSRTGRHTGLTDVPLTEEGERQAASLRAPLARRRFALVATSPLARAVRTAELAGLEGPVVLPDLVEWDYGAYEGITSAEIHEGRPEWDLWTDGVPPGDIDHPGEGPEQVAERVDRVLERVVPVLEEGDVALVAHGHVLRVLTARRLGLPPGRGALFRMETGALGVLGTEHGRPVLGGWNLTG</sequence>
<evidence type="ECO:0000256" key="1">
    <source>
        <dbReference type="PIRSR" id="PIRSR613078-1"/>
    </source>
</evidence>
<accession>A0A7K2ILN7</accession>
<dbReference type="SUPFAM" id="SSF53254">
    <property type="entry name" value="Phosphoglycerate mutase-like"/>
    <property type="match status" value="1"/>
</dbReference>
<dbReference type="RefSeq" id="WP_161110032.1">
    <property type="nucleotide sequence ID" value="NZ_JBEYGF010000001.1"/>
</dbReference>
<dbReference type="InterPro" id="IPR050275">
    <property type="entry name" value="PGM_Phosphatase"/>
</dbReference>
<protein>
    <submittedName>
        <fullName evidence="3">Histidine phosphatase family protein</fullName>
    </submittedName>
</protein>
<dbReference type="GO" id="GO:0101006">
    <property type="term" value="F:protein histidine phosphatase activity"/>
    <property type="evidence" value="ECO:0007669"/>
    <property type="project" value="TreeGrafter"/>
</dbReference>
<feature type="active site" description="Proton donor/acceptor" evidence="1">
    <location>
        <position position="79"/>
    </location>
</feature>
<name>A0A7K2ILN7_9ACTN</name>
<evidence type="ECO:0000256" key="2">
    <source>
        <dbReference type="PIRSR" id="PIRSR613078-2"/>
    </source>
</evidence>
<dbReference type="GO" id="GO:0070297">
    <property type="term" value="P:regulation of phosphorelay signal transduction system"/>
    <property type="evidence" value="ECO:0007669"/>
    <property type="project" value="TreeGrafter"/>
</dbReference>
<dbReference type="InterPro" id="IPR013078">
    <property type="entry name" value="His_Pase_superF_clade-1"/>
</dbReference>
<dbReference type="PANTHER" id="PTHR48100">
    <property type="entry name" value="BROAD-SPECIFICITY PHOSPHATASE YOR283W-RELATED"/>
    <property type="match status" value="1"/>
</dbReference>
<dbReference type="SMART" id="SM00855">
    <property type="entry name" value="PGAM"/>
    <property type="match status" value="1"/>
</dbReference>
<dbReference type="InterPro" id="IPR029033">
    <property type="entry name" value="His_PPase_superfam"/>
</dbReference>
<dbReference type="CDD" id="cd07067">
    <property type="entry name" value="HP_PGM_like"/>
    <property type="match status" value="1"/>
</dbReference>
<dbReference type="Proteomes" id="UP000467124">
    <property type="component" value="Unassembled WGS sequence"/>
</dbReference>
<dbReference type="Pfam" id="PF00300">
    <property type="entry name" value="His_Phos_1"/>
    <property type="match status" value="1"/>
</dbReference>
<reference evidence="3 4" key="1">
    <citation type="journal article" date="2019" name="Nat. Commun.">
        <title>The antimicrobial potential of Streptomyces from insect microbiomes.</title>
        <authorList>
            <person name="Chevrette M.G."/>
            <person name="Carlson C.M."/>
            <person name="Ortega H.E."/>
            <person name="Thomas C."/>
            <person name="Ananiev G.E."/>
            <person name="Barns K.J."/>
            <person name="Book A.J."/>
            <person name="Cagnazzo J."/>
            <person name="Carlos C."/>
            <person name="Flanigan W."/>
            <person name="Grubbs K.J."/>
            <person name="Horn H.A."/>
            <person name="Hoffmann F.M."/>
            <person name="Klassen J.L."/>
            <person name="Knack J.J."/>
            <person name="Lewin G.R."/>
            <person name="McDonald B.R."/>
            <person name="Muller L."/>
            <person name="Melo W.G.P."/>
            <person name="Pinto-Tomas A.A."/>
            <person name="Schmitz A."/>
            <person name="Wendt-Pienkowski E."/>
            <person name="Wildman S."/>
            <person name="Zhao M."/>
            <person name="Zhang F."/>
            <person name="Bugni T.S."/>
            <person name="Andes D.R."/>
            <person name="Pupo M.T."/>
            <person name="Currie C.R."/>
        </authorList>
    </citation>
    <scope>NUCLEOTIDE SEQUENCE [LARGE SCALE GENOMIC DNA]</scope>
    <source>
        <strain evidence="3 4">SID5840</strain>
    </source>
</reference>
<feature type="binding site" evidence="2">
    <location>
        <begin position="79"/>
        <end position="82"/>
    </location>
    <ligand>
        <name>substrate</name>
    </ligand>
</feature>
<evidence type="ECO:0000313" key="3">
    <source>
        <dbReference type="EMBL" id="MYR30863.1"/>
    </source>
</evidence>
<evidence type="ECO:0000313" key="4">
    <source>
        <dbReference type="Proteomes" id="UP000467124"/>
    </source>
</evidence>
<comment type="caution">
    <text evidence="3">The sequence shown here is derived from an EMBL/GenBank/DDBJ whole genome shotgun (WGS) entry which is preliminary data.</text>
</comment>
<dbReference type="EMBL" id="WWHY01000001">
    <property type="protein sequence ID" value="MYR30863.1"/>
    <property type="molecule type" value="Genomic_DNA"/>
</dbReference>
<gene>
    <name evidence="3" type="ORF">GTW20_00920</name>
</gene>
<proteinExistence type="predicted"/>
<feature type="active site" description="Tele-phosphohistidine intermediate" evidence="1">
    <location>
        <position position="9"/>
    </location>
</feature>
<feature type="binding site" evidence="2">
    <location>
        <position position="58"/>
    </location>
    <ligand>
        <name>substrate</name>
    </ligand>
</feature>
<dbReference type="PANTHER" id="PTHR48100:SF15">
    <property type="entry name" value="SEDOHEPTULOSE 1,7-BISPHOSPHATASE"/>
    <property type="match status" value="1"/>
</dbReference>